<reference evidence="2 4" key="1">
    <citation type="submission" date="2019-01" db="EMBL/GenBank/DDBJ databases">
        <title>Brevundimonas diminuta Genome sequencing and assembly.</title>
        <authorList>
            <person name="Chen H."/>
        </authorList>
    </citation>
    <scope>NUCLEOTIDE SEQUENCE [LARGE SCALE GENOMIC DNA]</scope>
    <source>
        <strain evidence="2">ATCC</strain>
        <strain evidence="4">ATCC(B) 19146</strain>
    </source>
</reference>
<evidence type="ECO:0000313" key="5">
    <source>
        <dbReference type="Proteomes" id="UP000596117"/>
    </source>
</evidence>
<gene>
    <name evidence="2" type="ORF">EQG53_05030</name>
    <name evidence="3" type="ORF">I6H83_17405</name>
</gene>
<proteinExistence type="predicted"/>
<dbReference type="AlphaFoldDB" id="A0A410NVB6"/>
<dbReference type="RefSeq" id="WP_128719301.1">
    <property type="nucleotide sequence ID" value="NZ_CP035093.1"/>
</dbReference>
<dbReference type="Gene3D" id="3.30.870.10">
    <property type="entry name" value="Endonuclease Chain A"/>
    <property type="match status" value="1"/>
</dbReference>
<dbReference type="Proteomes" id="UP000287388">
    <property type="component" value="Chromosome"/>
</dbReference>
<name>A0A410NVB6_BREDI</name>
<feature type="region of interest" description="Disordered" evidence="1">
    <location>
        <begin position="391"/>
        <end position="440"/>
    </location>
</feature>
<reference evidence="3 5" key="2">
    <citation type="submission" date="2020-12" db="EMBL/GenBank/DDBJ databases">
        <title>FDA dAtabase for Regulatory Grade micrObial Sequences (FDA-ARGOS): Supporting development and validation of Infectious Disease Dx tests.</title>
        <authorList>
            <person name="Kerrigan L."/>
            <person name="Long C."/>
            <person name="Tallon L."/>
            <person name="Sadzewicz L."/>
            <person name="Zhao X."/>
            <person name="Boylan J."/>
            <person name="Ott S."/>
            <person name="Bowen H."/>
            <person name="Vavikolanu K."/>
            <person name="Mehta A."/>
            <person name="Aluvathingal J."/>
            <person name="Nadendla S."/>
            <person name="Yan Y."/>
            <person name="Sichtig H."/>
        </authorList>
    </citation>
    <scope>NUCLEOTIDE SEQUENCE [LARGE SCALE GENOMIC DNA]</scope>
    <source>
        <strain evidence="3 5">FDAARGOS_1026</strain>
    </source>
</reference>
<dbReference type="EMBL" id="CP066026">
    <property type="protein sequence ID" value="QQB88863.1"/>
    <property type="molecule type" value="Genomic_DNA"/>
</dbReference>
<dbReference type="EMBL" id="CP035093">
    <property type="protein sequence ID" value="QAT13771.1"/>
    <property type="molecule type" value="Genomic_DNA"/>
</dbReference>
<evidence type="ECO:0000313" key="4">
    <source>
        <dbReference type="Proteomes" id="UP000287388"/>
    </source>
</evidence>
<evidence type="ECO:0000313" key="3">
    <source>
        <dbReference type="EMBL" id="QQB88863.1"/>
    </source>
</evidence>
<evidence type="ECO:0000256" key="1">
    <source>
        <dbReference type="SAM" id="MobiDB-lite"/>
    </source>
</evidence>
<keyword evidence="5" id="KW-1185">Reference proteome</keyword>
<organism evidence="2 4">
    <name type="scientific">Brevundimonas diminuta</name>
    <name type="common">Pseudomonas diminuta</name>
    <dbReference type="NCBI Taxonomy" id="293"/>
    <lineage>
        <taxon>Bacteria</taxon>
        <taxon>Pseudomonadati</taxon>
        <taxon>Pseudomonadota</taxon>
        <taxon>Alphaproteobacteria</taxon>
        <taxon>Caulobacterales</taxon>
        <taxon>Caulobacteraceae</taxon>
        <taxon>Brevundimonas</taxon>
    </lineage>
</organism>
<protein>
    <submittedName>
        <fullName evidence="3">Phospholipase D family protein</fullName>
    </submittedName>
</protein>
<evidence type="ECO:0000313" key="2">
    <source>
        <dbReference type="EMBL" id="QAT13771.1"/>
    </source>
</evidence>
<accession>A0A410NVB6</accession>
<dbReference type="Proteomes" id="UP000596117">
    <property type="component" value="Chromosome"/>
</dbReference>
<dbReference type="CDD" id="cd09117">
    <property type="entry name" value="PLDc_Bfil_DEXD_like"/>
    <property type="match status" value="1"/>
</dbReference>
<sequence length="440" mass="48209">MQLLDETSGLEALRAMLSEADDARLAVAFWGRGAIEALGLDRPNLRLKLMCNLDSGACNPDELRRLLALPGVHLRSHPALHAKIYWTPDRAVLGSSNASANGLAVEGQTTGWREANLLVEDAAVVREIGLRFEALFSAGYDVELEHIDRCAALWDARARLKPTSKRLARTLFDAFAASPDHEAWTSVKVAFCRDPLNTRDEDWLAGEIKADRISADMSAYAEWNDQIRPGDVVIEFWHGGRAATAQGLWLAEASYAAEKRGMRLVREVEEFLLPGLGLFAPTKAERAALAGLKAVVLRLHSTDGGRNAILDLGQAMALLNTATSRPDPKAFDQAMQRIYDEATAFGYRPTYLLKMLGEHGGVEAARLLIRGSATVRRQRLWHRSGVADNGGIGSRRSDVRNADETQSLQPKIGCQAHQEARRGGGERYSPCHTPAFLGRG</sequence>
<dbReference type="KEGG" id="bdm:EQG53_05030"/>